<proteinExistence type="predicted"/>
<keyword evidence="7" id="KW-1185">Reference proteome</keyword>
<dbReference type="EMBL" id="KE346369">
    <property type="protein sequence ID" value="KJE95494.1"/>
    <property type="molecule type" value="Genomic_DNA"/>
</dbReference>
<dbReference type="InterPro" id="IPR036322">
    <property type="entry name" value="WD40_repeat_dom_sf"/>
</dbReference>
<dbReference type="InterPro" id="IPR050995">
    <property type="entry name" value="WD-F-box_domain-protein"/>
</dbReference>
<dbReference type="PRINTS" id="PR00320">
    <property type="entry name" value="GPROTEINBRPT"/>
</dbReference>
<evidence type="ECO:0000259" key="5">
    <source>
        <dbReference type="PROSITE" id="PS50181"/>
    </source>
</evidence>
<dbReference type="PROSITE" id="PS50294">
    <property type="entry name" value="WD_REPEATS_REGION"/>
    <property type="match status" value="2"/>
</dbReference>
<feature type="compositionally biased region" description="Low complexity" evidence="4">
    <location>
        <begin position="10"/>
        <end position="63"/>
    </location>
</feature>
<dbReference type="RefSeq" id="XP_004345533.2">
    <property type="nucleotide sequence ID" value="XM_004345483.2"/>
</dbReference>
<dbReference type="Proteomes" id="UP000008743">
    <property type="component" value="Unassembled WGS sequence"/>
</dbReference>
<dbReference type="SUPFAM" id="SSF50978">
    <property type="entry name" value="WD40 repeat-like"/>
    <property type="match status" value="1"/>
</dbReference>
<organism evidence="6 7">
    <name type="scientific">Capsaspora owczarzaki (strain ATCC 30864)</name>
    <dbReference type="NCBI Taxonomy" id="595528"/>
    <lineage>
        <taxon>Eukaryota</taxon>
        <taxon>Filasterea</taxon>
        <taxon>Capsaspora</taxon>
    </lineage>
</organism>
<dbReference type="CDD" id="cd00200">
    <property type="entry name" value="WD40"/>
    <property type="match status" value="1"/>
</dbReference>
<feature type="compositionally biased region" description="Low complexity" evidence="4">
    <location>
        <begin position="161"/>
        <end position="170"/>
    </location>
</feature>
<dbReference type="PANTHER" id="PTHR14604">
    <property type="entry name" value="WD40 REPEAT PF20"/>
    <property type="match status" value="1"/>
</dbReference>
<feature type="domain" description="F-box" evidence="5">
    <location>
        <begin position="490"/>
        <end position="536"/>
    </location>
</feature>
<protein>
    <recommendedName>
        <fullName evidence="5">F-box domain-containing protein</fullName>
    </recommendedName>
</protein>
<reference evidence="7" key="1">
    <citation type="submission" date="2011-02" db="EMBL/GenBank/DDBJ databases">
        <title>The Genome Sequence of Capsaspora owczarzaki ATCC 30864.</title>
        <authorList>
            <person name="Russ C."/>
            <person name="Cuomo C."/>
            <person name="Burger G."/>
            <person name="Gray M.W."/>
            <person name="Holland P.W.H."/>
            <person name="King N."/>
            <person name="Lang F.B.F."/>
            <person name="Roger A.J."/>
            <person name="Ruiz-Trillo I."/>
            <person name="Young S.K."/>
            <person name="Zeng Q."/>
            <person name="Gargeya S."/>
            <person name="Alvarado L."/>
            <person name="Berlin A."/>
            <person name="Chapman S.B."/>
            <person name="Chen Z."/>
            <person name="Freedman E."/>
            <person name="Gellesch M."/>
            <person name="Goldberg J."/>
            <person name="Griggs A."/>
            <person name="Gujja S."/>
            <person name="Heilman E."/>
            <person name="Heiman D."/>
            <person name="Howarth C."/>
            <person name="Mehta T."/>
            <person name="Neiman D."/>
            <person name="Pearson M."/>
            <person name="Roberts A."/>
            <person name="Saif S."/>
            <person name="Shea T."/>
            <person name="Shenoy N."/>
            <person name="Sisk P."/>
            <person name="Stolte C."/>
            <person name="Sykes S."/>
            <person name="White J."/>
            <person name="Yandava C."/>
            <person name="Haas B."/>
            <person name="Nusbaum C."/>
            <person name="Birren B."/>
        </authorList>
    </citation>
    <scope>NUCLEOTIDE SEQUENCE</scope>
    <source>
        <strain evidence="7">ATCC 30864</strain>
    </source>
</reference>
<dbReference type="PROSITE" id="PS50082">
    <property type="entry name" value="WD_REPEATS_2"/>
    <property type="match status" value="4"/>
</dbReference>
<dbReference type="Gene3D" id="1.20.1280.50">
    <property type="match status" value="1"/>
</dbReference>
<dbReference type="Pfam" id="PF00400">
    <property type="entry name" value="WD40"/>
    <property type="match status" value="5"/>
</dbReference>
<evidence type="ECO:0000313" key="7">
    <source>
        <dbReference type="Proteomes" id="UP000008743"/>
    </source>
</evidence>
<feature type="compositionally biased region" description="Polar residues" evidence="4">
    <location>
        <begin position="998"/>
        <end position="1007"/>
    </location>
</feature>
<feature type="region of interest" description="Disordered" evidence="4">
    <location>
        <begin position="947"/>
        <end position="1093"/>
    </location>
</feature>
<feature type="repeat" description="WD" evidence="3">
    <location>
        <begin position="629"/>
        <end position="668"/>
    </location>
</feature>
<evidence type="ECO:0000313" key="6">
    <source>
        <dbReference type="EMBL" id="KJE95494.1"/>
    </source>
</evidence>
<feature type="region of interest" description="Disordered" evidence="4">
    <location>
        <begin position="400"/>
        <end position="435"/>
    </location>
</feature>
<evidence type="ECO:0000256" key="4">
    <source>
        <dbReference type="SAM" id="MobiDB-lite"/>
    </source>
</evidence>
<dbReference type="eggNOG" id="KOG0281">
    <property type="taxonomic scope" value="Eukaryota"/>
</dbReference>
<sequence length="1093" mass="117927">MSDLNEREPALASPSKDASLSSSSPSSASSPGARRPPLLSLPSLYSLPGLTSSTTGGTEPSTLQEGNAGGLSSPSHSSSSQATIAELAATRRKMPLAMDPAAHQQPVVTSDRSQQANQLPNQLSDSYLSPSLDLSSNPTSAGVVVLPESGESLALLAGSYEEPPSLVSASLPPPPPAEHDPASTAETSAPPLAPSNPSAPPPVQLHGFVSHFDDTDADAVELAEHAHFNATQDSVISDSQVYRGSQPNRPAGFSTIFTAQQAEYVENSAQDGANLGFFADQGPDSDDAELELHAQQLEEARSANSLVVSRHHTSHHDTTARSPASGQTSRARSSHRRPPSVTPFQAPRRKGDASSSSAHGMEDSGEGAARKRARIDPEGRAWSEDEALSSAADNSLLVARAASPSSRSGRHGRSSMSSSASSASSSSFSSSSSSRSSRELSSEAAISFLRANFGRWTSREQSSFLGELVRCLNPSQVVVMSSLLAPLTHCDFLVQLPEEIVSRILGQLDLVSLVRAERVCHAWKTVIQTSSIWRRHLYTQFSPSIRMISMSRSLDLRDWRAKCINSHLTRKAAQQNWQRGVYSLSRTTCRSSGVYCVHQHERHVVSGHRDKNIRVWLIVDEQLRRVRELSGHQGSVLALQCDDRRIVSASSDKTVRLWNMNTGVQLAAFETHTDSVLQVVFDNTRIVSASKDHQIHTLLWTQDGMNAEFEHRITSGGSAINTVDLCDNQIIAACGDRVVRVYNAATGALNGAPMHGHTRGITCLCAHKDLCATGASDRLIMLWNMTTRTLVRTMTGHTDLVRCLRMNETHLVSGSYDLTVRVWLVATGVCLHSFTEHRQRVVSLRFDLTHIISASQDDSIAVWSFVDRERQPLYQAGANHEPNEVQVLDNKAVRRMLTSPSVPRAFDVSSSMMEVEHVAPDSALKSDDGMSVASSYSRRGLLLRSPHRNSELYSRAPSTPGSSVSGSTRSRVTTIPADHDDDDDIDEESVQEIEEDTSSIAGLQESSVVGMYDLGAMSDSSQPEKSSAAVKRPARRRVAGLSKVRSSSHRPSAVPPLTDSSCSLPSLESKRSPSAASRSVQEHLAGLSDDGED</sequence>
<evidence type="ECO:0000256" key="2">
    <source>
        <dbReference type="ARBA" id="ARBA00022737"/>
    </source>
</evidence>
<feature type="compositionally biased region" description="Low complexity" evidence="4">
    <location>
        <begin position="123"/>
        <end position="136"/>
    </location>
</feature>
<keyword evidence="1 3" id="KW-0853">WD repeat</keyword>
<name>A0A0D2X460_CAPO3</name>
<dbReference type="SUPFAM" id="SSF81383">
    <property type="entry name" value="F-box domain"/>
    <property type="match status" value="1"/>
</dbReference>
<dbReference type="AlphaFoldDB" id="A0A0D2X460"/>
<feature type="region of interest" description="Disordered" evidence="4">
    <location>
        <begin position="301"/>
        <end position="387"/>
    </location>
</feature>
<dbReference type="OrthoDB" id="190105at2759"/>
<dbReference type="SMART" id="SM00256">
    <property type="entry name" value="FBOX"/>
    <property type="match status" value="1"/>
</dbReference>
<evidence type="ECO:0000256" key="1">
    <source>
        <dbReference type="ARBA" id="ARBA00022574"/>
    </source>
</evidence>
<keyword evidence="2" id="KW-0677">Repeat</keyword>
<dbReference type="InterPro" id="IPR020472">
    <property type="entry name" value="WD40_PAC1"/>
</dbReference>
<dbReference type="InterPro" id="IPR001680">
    <property type="entry name" value="WD40_rpt"/>
</dbReference>
<feature type="compositionally biased region" description="Low complexity" evidence="4">
    <location>
        <begin position="414"/>
        <end position="435"/>
    </location>
</feature>
<dbReference type="Gene3D" id="2.130.10.10">
    <property type="entry name" value="YVTN repeat-like/Quinoprotein amine dehydrogenase"/>
    <property type="match status" value="2"/>
</dbReference>
<dbReference type="InterPro" id="IPR015943">
    <property type="entry name" value="WD40/YVTN_repeat-like_dom_sf"/>
</dbReference>
<feature type="compositionally biased region" description="Polar residues" evidence="4">
    <location>
        <begin position="1058"/>
        <end position="1079"/>
    </location>
</feature>
<feature type="repeat" description="WD" evidence="3">
    <location>
        <begin position="794"/>
        <end position="833"/>
    </location>
</feature>
<feature type="region of interest" description="Disordered" evidence="4">
    <location>
        <begin position="161"/>
        <end position="204"/>
    </location>
</feature>
<dbReference type="STRING" id="595528.A0A0D2X460"/>
<dbReference type="PROSITE" id="PS00678">
    <property type="entry name" value="WD_REPEATS_1"/>
    <property type="match status" value="2"/>
</dbReference>
<dbReference type="InterPro" id="IPR019775">
    <property type="entry name" value="WD40_repeat_CS"/>
</dbReference>
<dbReference type="InParanoid" id="A0A0D2X460"/>
<gene>
    <name evidence="6" type="ORF">CAOG_005943</name>
</gene>
<feature type="compositionally biased region" description="Basic and acidic residues" evidence="4">
    <location>
        <begin position="374"/>
        <end position="383"/>
    </location>
</feature>
<dbReference type="PROSITE" id="PS50181">
    <property type="entry name" value="FBOX"/>
    <property type="match status" value="1"/>
</dbReference>
<feature type="compositionally biased region" description="Pro residues" evidence="4">
    <location>
        <begin position="191"/>
        <end position="203"/>
    </location>
</feature>
<dbReference type="InterPro" id="IPR036047">
    <property type="entry name" value="F-box-like_dom_sf"/>
</dbReference>
<dbReference type="PhylomeDB" id="A0A0D2X460"/>
<feature type="compositionally biased region" description="Polar residues" evidence="4">
    <location>
        <begin position="106"/>
        <end position="122"/>
    </location>
</feature>
<dbReference type="Pfam" id="PF12937">
    <property type="entry name" value="F-box-like"/>
    <property type="match status" value="1"/>
</dbReference>
<accession>A0A0D2X460</accession>
<dbReference type="SMART" id="SM00320">
    <property type="entry name" value="WD40"/>
    <property type="match status" value="7"/>
</dbReference>
<feature type="repeat" description="WD" evidence="3">
    <location>
        <begin position="834"/>
        <end position="864"/>
    </location>
</feature>
<feature type="repeat" description="WD" evidence="3">
    <location>
        <begin position="754"/>
        <end position="793"/>
    </location>
</feature>
<evidence type="ECO:0000256" key="3">
    <source>
        <dbReference type="PROSITE-ProRule" id="PRU00221"/>
    </source>
</evidence>
<feature type="compositionally biased region" description="Low complexity" evidence="4">
    <location>
        <begin position="957"/>
        <end position="974"/>
    </location>
</feature>
<dbReference type="PANTHER" id="PTHR14604:SF4">
    <property type="entry name" value="F-BOX DOMAIN-CONTAINING PROTEIN"/>
    <property type="match status" value="1"/>
</dbReference>
<dbReference type="InterPro" id="IPR001810">
    <property type="entry name" value="F-box_dom"/>
</dbReference>
<feature type="region of interest" description="Disordered" evidence="4">
    <location>
        <begin position="1"/>
        <end position="143"/>
    </location>
</feature>
<feature type="compositionally biased region" description="Acidic residues" evidence="4">
    <location>
        <begin position="979"/>
        <end position="997"/>
    </location>
</feature>